<comment type="caution">
    <text evidence="1">The sequence shown here is derived from an EMBL/GenBank/DDBJ whole genome shotgun (WGS) entry which is preliminary data.</text>
</comment>
<reference evidence="1" key="1">
    <citation type="submission" date="2022-07" db="EMBL/GenBank/DDBJ databases">
        <title>Genome Sequence of Phlebia brevispora.</title>
        <authorList>
            <person name="Buettner E."/>
        </authorList>
    </citation>
    <scope>NUCLEOTIDE SEQUENCE</scope>
    <source>
        <strain evidence="1">MPL23</strain>
    </source>
</reference>
<name>A0ACC1TBR4_9APHY</name>
<dbReference type="Proteomes" id="UP001148662">
    <property type="component" value="Unassembled WGS sequence"/>
</dbReference>
<organism evidence="1 2">
    <name type="scientific">Phlebia brevispora</name>
    <dbReference type="NCBI Taxonomy" id="194682"/>
    <lineage>
        <taxon>Eukaryota</taxon>
        <taxon>Fungi</taxon>
        <taxon>Dikarya</taxon>
        <taxon>Basidiomycota</taxon>
        <taxon>Agaricomycotina</taxon>
        <taxon>Agaricomycetes</taxon>
        <taxon>Polyporales</taxon>
        <taxon>Meruliaceae</taxon>
        <taxon>Phlebia</taxon>
    </lineage>
</organism>
<dbReference type="EMBL" id="JANHOG010000175">
    <property type="protein sequence ID" value="KAJ3557232.1"/>
    <property type="molecule type" value="Genomic_DNA"/>
</dbReference>
<sequence length="154" mass="17155">MDNYDSLSNVLPRKRRPFLTTMCVAYAIPFLPSRGHVVARAEDSSLRKAHADDGLCHLTCDASAHVKWKTDSEKTNIVHHSRNILSAPIRTCHYRIIPHAGVGVLSNSSCFEREAALRFQRITVCFVGAALLVQRSIWADNTAPRLVRATVQCS</sequence>
<evidence type="ECO:0000313" key="1">
    <source>
        <dbReference type="EMBL" id="KAJ3557232.1"/>
    </source>
</evidence>
<gene>
    <name evidence="1" type="ORF">NM688_g1582</name>
</gene>
<accession>A0ACC1TBR4</accession>
<proteinExistence type="predicted"/>
<protein>
    <submittedName>
        <fullName evidence="1">Uncharacterized protein</fullName>
    </submittedName>
</protein>
<keyword evidence="2" id="KW-1185">Reference proteome</keyword>
<evidence type="ECO:0000313" key="2">
    <source>
        <dbReference type="Proteomes" id="UP001148662"/>
    </source>
</evidence>